<organism evidence="7 8">
    <name type="scientific">Saponaria officinalis</name>
    <name type="common">Common soapwort</name>
    <name type="synonym">Lychnis saponaria</name>
    <dbReference type="NCBI Taxonomy" id="3572"/>
    <lineage>
        <taxon>Eukaryota</taxon>
        <taxon>Viridiplantae</taxon>
        <taxon>Streptophyta</taxon>
        <taxon>Embryophyta</taxon>
        <taxon>Tracheophyta</taxon>
        <taxon>Spermatophyta</taxon>
        <taxon>Magnoliopsida</taxon>
        <taxon>eudicotyledons</taxon>
        <taxon>Gunneridae</taxon>
        <taxon>Pentapetalae</taxon>
        <taxon>Caryophyllales</taxon>
        <taxon>Caryophyllaceae</taxon>
        <taxon>Caryophylleae</taxon>
        <taxon>Saponaria</taxon>
    </lineage>
</organism>
<dbReference type="PANTHER" id="PTHR23023">
    <property type="entry name" value="DIMETHYLANILINE MONOOXYGENASE"/>
    <property type="match status" value="1"/>
</dbReference>
<keyword evidence="2 6" id="KW-0285">Flavoprotein</keyword>
<dbReference type="Proteomes" id="UP001443914">
    <property type="component" value="Unassembled WGS sequence"/>
</dbReference>
<evidence type="ECO:0000256" key="2">
    <source>
        <dbReference type="ARBA" id="ARBA00022630"/>
    </source>
</evidence>
<dbReference type="SUPFAM" id="SSF51905">
    <property type="entry name" value="FAD/NAD(P)-binding domain"/>
    <property type="match status" value="1"/>
</dbReference>
<dbReference type="AlphaFoldDB" id="A0AAW1IHH9"/>
<evidence type="ECO:0000256" key="3">
    <source>
        <dbReference type="ARBA" id="ARBA00022827"/>
    </source>
</evidence>
<dbReference type="GO" id="GO:0050661">
    <property type="term" value="F:NADP binding"/>
    <property type="evidence" value="ECO:0007669"/>
    <property type="project" value="InterPro"/>
</dbReference>
<keyword evidence="5 6" id="KW-0560">Oxidoreductase</keyword>
<comment type="caution">
    <text evidence="7">The sequence shown here is derived from an EMBL/GenBank/DDBJ whole genome shotgun (WGS) entry which is preliminary data.</text>
</comment>
<dbReference type="EC" id="1.-.-.-" evidence="6"/>
<accession>A0AAW1IHH9</accession>
<evidence type="ECO:0000313" key="8">
    <source>
        <dbReference type="Proteomes" id="UP001443914"/>
    </source>
</evidence>
<proteinExistence type="inferred from homology"/>
<dbReference type="Gene3D" id="3.50.50.60">
    <property type="entry name" value="FAD/NAD(P)-binding domain"/>
    <property type="match status" value="2"/>
</dbReference>
<comment type="cofactor">
    <cofactor evidence="6">
        <name>FAD</name>
        <dbReference type="ChEBI" id="CHEBI:57692"/>
    </cofactor>
</comment>
<keyword evidence="3 6" id="KW-0274">FAD</keyword>
<dbReference type="InterPro" id="IPR020946">
    <property type="entry name" value="Flavin_mOase-like"/>
</dbReference>
<reference evidence="7" key="1">
    <citation type="submission" date="2024-03" db="EMBL/GenBank/DDBJ databases">
        <title>WGS assembly of Saponaria officinalis var. Norfolk2.</title>
        <authorList>
            <person name="Jenkins J."/>
            <person name="Shu S."/>
            <person name="Grimwood J."/>
            <person name="Barry K."/>
            <person name="Goodstein D."/>
            <person name="Schmutz J."/>
            <person name="Leebens-Mack J."/>
            <person name="Osbourn A."/>
        </authorList>
    </citation>
    <scope>NUCLEOTIDE SEQUENCE [LARGE SCALE GENOMIC DNA]</scope>
    <source>
        <strain evidence="7">JIC</strain>
    </source>
</reference>
<dbReference type="Pfam" id="PF00743">
    <property type="entry name" value="FMO-like"/>
    <property type="match status" value="1"/>
</dbReference>
<dbReference type="EMBL" id="JBDFQZ010000009">
    <property type="protein sequence ID" value="KAK9689230.1"/>
    <property type="molecule type" value="Genomic_DNA"/>
</dbReference>
<evidence type="ECO:0000256" key="1">
    <source>
        <dbReference type="ARBA" id="ARBA00009183"/>
    </source>
</evidence>
<dbReference type="InterPro" id="IPR050346">
    <property type="entry name" value="FMO-like"/>
</dbReference>
<dbReference type="InterPro" id="IPR000960">
    <property type="entry name" value="Flavin_mOase"/>
</dbReference>
<gene>
    <name evidence="7" type="ORF">RND81_09G044900</name>
</gene>
<evidence type="ECO:0000256" key="5">
    <source>
        <dbReference type="ARBA" id="ARBA00023002"/>
    </source>
</evidence>
<dbReference type="GO" id="GO:0050660">
    <property type="term" value="F:flavin adenine dinucleotide binding"/>
    <property type="evidence" value="ECO:0007669"/>
    <property type="project" value="InterPro"/>
</dbReference>
<dbReference type="GO" id="GO:0004499">
    <property type="term" value="F:N,N-dimethylaniline monooxygenase activity"/>
    <property type="evidence" value="ECO:0007669"/>
    <property type="project" value="InterPro"/>
</dbReference>
<evidence type="ECO:0000256" key="6">
    <source>
        <dbReference type="RuleBase" id="RU361177"/>
    </source>
</evidence>
<evidence type="ECO:0000256" key="4">
    <source>
        <dbReference type="ARBA" id="ARBA00022857"/>
    </source>
</evidence>
<keyword evidence="8" id="KW-1185">Reference proteome</keyword>
<comment type="similarity">
    <text evidence="1 6">Belongs to the FMO family.</text>
</comment>
<keyword evidence="4" id="KW-0521">NADP</keyword>
<dbReference type="PRINTS" id="PR00370">
    <property type="entry name" value="FMOXYGENASE"/>
</dbReference>
<name>A0AAW1IHH9_SAPOF</name>
<evidence type="ECO:0000313" key="7">
    <source>
        <dbReference type="EMBL" id="KAK9689230.1"/>
    </source>
</evidence>
<keyword evidence="6" id="KW-0503">Monooxygenase</keyword>
<dbReference type="InterPro" id="IPR036188">
    <property type="entry name" value="FAD/NAD-bd_sf"/>
</dbReference>
<protein>
    <recommendedName>
        <fullName evidence="6">Flavin-containing monooxygenase</fullName>
        <ecNumber evidence="6">1.-.-.-</ecNumber>
    </recommendedName>
</protein>
<sequence length="260" mass="29732">MGFREFPFVASGKPGRDSRRYLKHEEVLRYLEDYACEFGLKELIRFQTEVLYVGLERDGQWKVKSRRNHTDELDETFDAVVVCSGHNTEPRIADIPGVEVWPGWQCHSNSYRTPEAYRDQVVIVIGASASAIDISREIAGVAKEIHVVHRSEGGNNFWDKLRLSNMFFHPMIEKAYADGRVGFQDGAEVIANVILHCTGYKYHYSFLHTDGAVDVEDWKIIESDSCISIYFPLHYRQGSPSLAYRILLSLPYISSFKVNG</sequence>